<dbReference type="SUPFAM" id="SSF82114">
    <property type="entry name" value="Riboflavin kinase-like"/>
    <property type="match status" value="1"/>
</dbReference>
<dbReference type="PANTHER" id="PTHR22749">
    <property type="entry name" value="RIBOFLAVIN KINASE/FMN ADENYLYLTRANSFERASE"/>
    <property type="match status" value="1"/>
</dbReference>
<evidence type="ECO:0000256" key="4">
    <source>
        <dbReference type="ARBA" id="ARBA00022630"/>
    </source>
</evidence>
<keyword evidence="11 15" id="KW-0067">ATP-binding</keyword>
<keyword evidence="10 15" id="KW-0274">FAD</keyword>
<dbReference type="PANTHER" id="PTHR22749:SF6">
    <property type="entry name" value="RIBOFLAVIN KINASE"/>
    <property type="match status" value="1"/>
</dbReference>
<keyword evidence="12" id="KW-0511">Multifunctional enzyme</keyword>
<dbReference type="Gene3D" id="3.40.50.620">
    <property type="entry name" value="HUPs"/>
    <property type="match status" value="1"/>
</dbReference>
<dbReference type="InterPro" id="IPR023468">
    <property type="entry name" value="Riboflavin_kinase"/>
</dbReference>
<evidence type="ECO:0000256" key="1">
    <source>
        <dbReference type="ARBA" id="ARBA00002121"/>
    </source>
</evidence>
<keyword evidence="8 15" id="KW-0547">Nucleotide-binding</keyword>
<dbReference type="AlphaFoldDB" id="A0A5C5X7L4"/>
<keyword evidence="6 15" id="KW-0808">Transferase</keyword>
<comment type="pathway">
    <text evidence="2 15">Cofactor biosynthesis; FAD biosynthesis; FAD from FMN: step 1/1.</text>
</comment>
<keyword evidence="4 15" id="KW-0285">Flavoprotein</keyword>
<evidence type="ECO:0000259" key="16">
    <source>
        <dbReference type="SMART" id="SM00904"/>
    </source>
</evidence>
<dbReference type="NCBIfam" id="NF004160">
    <property type="entry name" value="PRK05627.1-3"/>
    <property type="match status" value="1"/>
</dbReference>
<keyword evidence="18" id="KW-1185">Reference proteome</keyword>
<dbReference type="FunFam" id="3.40.50.620:FF:000021">
    <property type="entry name" value="Riboflavin biosynthesis protein"/>
    <property type="match status" value="1"/>
</dbReference>
<evidence type="ECO:0000256" key="12">
    <source>
        <dbReference type="ARBA" id="ARBA00023268"/>
    </source>
</evidence>
<keyword evidence="7 15" id="KW-0548">Nucleotidyltransferase</keyword>
<keyword evidence="5 15" id="KW-0288">FMN</keyword>
<dbReference type="Pfam" id="PF01687">
    <property type="entry name" value="Flavokinase"/>
    <property type="match status" value="1"/>
</dbReference>
<organism evidence="17 18">
    <name type="scientific">Thalassoglobus neptunius</name>
    <dbReference type="NCBI Taxonomy" id="1938619"/>
    <lineage>
        <taxon>Bacteria</taxon>
        <taxon>Pseudomonadati</taxon>
        <taxon>Planctomycetota</taxon>
        <taxon>Planctomycetia</taxon>
        <taxon>Planctomycetales</taxon>
        <taxon>Planctomycetaceae</taxon>
        <taxon>Thalassoglobus</taxon>
    </lineage>
</organism>
<sequence>MTLFRGFADSHPACGGFVSIGNFDGVHLGHQQLLKALIEQAREASLPSVVMTFEPHPIRLLRPDQEPPRLSTLEEKSRLIHECGVDHVIAYPTDMGLLSLTPDEFFRRVILEQLNARGMVEGPNFFYGKMRTGSIETLRAECQQHSIELLVIQPELLGEKMVSSSSIRKSLASGEIVDANFQLGRPYQLQGRVTHGEQRGRQIGFPTANLTEIETIIPGEGVYACVATTEDGDFPAAVSVGRNPTFSGDEKKVEAHLIGFQKDLYSSMLTLKFLDRLRGQVTFEGREQLEEQIRNDVAATKEVVCKTLGD</sequence>
<dbReference type="GO" id="GO:0003919">
    <property type="term" value="F:FMN adenylyltransferase activity"/>
    <property type="evidence" value="ECO:0007669"/>
    <property type="project" value="UniProtKB-UniRule"/>
</dbReference>
<dbReference type="CDD" id="cd02064">
    <property type="entry name" value="FAD_synthetase_N"/>
    <property type="match status" value="1"/>
</dbReference>
<evidence type="ECO:0000256" key="13">
    <source>
        <dbReference type="ARBA" id="ARBA00047880"/>
    </source>
</evidence>
<dbReference type="FunFam" id="2.40.30.30:FF:000003">
    <property type="entry name" value="Riboflavin biosynthesis protein"/>
    <property type="match status" value="1"/>
</dbReference>
<comment type="caution">
    <text evidence="17">The sequence shown here is derived from an EMBL/GenBank/DDBJ whole genome shotgun (WGS) entry which is preliminary data.</text>
</comment>
<evidence type="ECO:0000256" key="3">
    <source>
        <dbReference type="ARBA" id="ARBA00005201"/>
    </source>
</evidence>
<dbReference type="EC" id="2.7.1.26" evidence="15"/>
<comment type="catalytic activity">
    <reaction evidence="14 15">
        <text>FMN + ATP + H(+) = FAD + diphosphate</text>
        <dbReference type="Rhea" id="RHEA:17237"/>
        <dbReference type="ChEBI" id="CHEBI:15378"/>
        <dbReference type="ChEBI" id="CHEBI:30616"/>
        <dbReference type="ChEBI" id="CHEBI:33019"/>
        <dbReference type="ChEBI" id="CHEBI:57692"/>
        <dbReference type="ChEBI" id="CHEBI:58210"/>
        <dbReference type="EC" id="2.7.7.2"/>
    </reaction>
</comment>
<evidence type="ECO:0000256" key="11">
    <source>
        <dbReference type="ARBA" id="ARBA00022840"/>
    </source>
</evidence>
<dbReference type="OrthoDB" id="9803667at2"/>
<dbReference type="EMBL" id="SIHI01000001">
    <property type="protein sequence ID" value="TWT58659.1"/>
    <property type="molecule type" value="Genomic_DNA"/>
</dbReference>
<dbReference type="PIRSF" id="PIRSF004491">
    <property type="entry name" value="FAD_Synth"/>
    <property type="match status" value="1"/>
</dbReference>
<dbReference type="SUPFAM" id="SSF52374">
    <property type="entry name" value="Nucleotidylyl transferase"/>
    <property type="match status" value="1"/>
</dbReference>
<dbReference type="InterPro" id="IPR014729">
    <property type="entry name" value="Rossmann-like_a/b/a_fold"/>
</dbReference>
<dbReference type="Proteomes" id="UP000317243">
    <property type="component" value="Unassembled WGS sequence"/>
</dbReference>
<evidence type="ECO:0000256" key="10">
    <source>
        <dbReference type="ARBA" id="ARBA00022827"/>
    </source>
</evidence>
<dbReference type="UniPathway" id="UPA00277">
    <property type="reaction ID" value="UER00407"/>
</dbReference>
<dbReference type="SMART" id="SM00904">
    <property type="entry name" value="Flavokinase"/>
    <property type="match status" value="1"/>
</dbReference>
<evidence type="ECO:0000256" key="2">
    <source>
        <dbReference type="ARBA" id="ARBA00004726"/>
    </source>
</evidence>
<evidence type="ECO:0000256" key="9">
    <source>
        <dbReference type="ARBA" id="ARBA00022777"/>
    </source>
</evidence>
<gene>
    <name evidence="17" type="primary">ribF</name>
    <name evidence="17" type="ORF">KOR42_20410</name>
</gene>
<dbReference type="InterPro" id="IPR002606">
    <property type="entry name" value="Riboflavin_kinase_bac"/>
</dbReference>
<dbReference type="NCBIfam" id="NF004162">
    <property type="entry name" value="PRK05627.1-5"/>
    <property type="match status" value="1"/>
</dbReference>
<protein>
    <recommendedName>
        <fullName evidence="15">Riboflavin biosynthesis protein</fullName>
    </recommendedName>
    <domain>
        <recommendedName>
            <fullName evidence="15">Riboflavin kinase</fullName>
            <ecNumber evidence="15">2.7.1.26</ecNumber>
        </recommendedName>
        <alternativeName>
            <fullName evidence="15">Flavokinase</fullName>
        </alternativeName>
    </domain>
    <domain>
        <recommendedName>
            <fullName evidence="15">FMN adenylyltransferase</fullName>
            <ecNumber evidence="15">2.7.7.2</ecNumber>
        </recommendedName>
        <alternativeName>
            <fullName evidence="15">FAD pyrophosphorylase</fullName>
        </alternativeName>
        <alternativeName>
            <fullName evidence="15">FAD synthase</fullName>
        </alternativeName>
    </domain>
</protein>
<comment type="pathway">
    <text evidence="3 15">Cofactor biosynthesis; FMN biosynthesis; FMN from riboflavin (ATP route): step 1/1.</text>
</comment>
<comment type="function">
    <text evidence="1">Catalyzes the phosphorylation of riboflavin to FMN followed by the adenylation of FMN to FAD.</text>
</comment>
<comment type="similarity">
    <text evidence="15">Belongs to the ribF family.</text>
</comment>
<keyword evidence="9 15" id="KW-0418">Kinase</keyword>
<dbReference type="InterPro" id="IPR023465">
    <property type="entry name" value="Riboflavin_kinase_dom_sf"/>
</dbReference>
<dbReference type="Gene3D" id="2.40.30.30">
    <property type="entry name" value="Riboflavin kinase-like"/>
    <property type="match status" value="1"/>
</dbReference>
<evidence type="ECO:0000313" key="18">
    <source>
        <dbReference type="Proteomes" id="UP000317243"/>
    </source>
</evidence>
<dbReference type="RefSeq" id="WP_146509200.1">
    <property type="nucleotide sequence ID" value="NZ_SIHI01000001.1"/>
</dbReference>
<evidence type="ECO:0000256" key="14">
    <source>
        <dbReference type="ARBA" id="ARBA00049494"/>
    </source>
</evidence>
<dbReference type="GO" id="GO:0006747">
    <property type="term" value="P:FAD biosynthetic process"/>
    <property type="evidence" value="ECO:0007669"/>
    <property type="project" value="UniProtKB-UniRule"/>
</dbReference>
<dbReference type="UniPathway" id="UPA00276">
    <property type="reaction ID" value="UER00406"/>
</dbReference>
<dbReference type="GO" id="GO:0005524">
    <property type="term" value="F:ATP binding"/>
    <property type="evidence" value="ECO:0007669"/>
    <property type="project" value="UniProtKB-UniRule"/>
</dbReference>
<evidence type="ECO:0000256" key="6">
    <source>
        <dbReference type="ARBA" id="ARBA00022679"/>
    </source>
</evidence>
<evidence type="ECO:0000256" key="5">
    <source>
        <dbReference type="ARBA" id="ARBA00022643"/>
    </source>
</evidence>
<evidence type="ECO:0000313" key="17">
    <source>
        <dbReference type="EMBL" id="TWT58659.1"/>
    </source>
</evidence>
<comment type="catalytic activity">
    <reaction evidence="13 15">
        <text>riboflavin + ATP = FMN + ADP + H(+)</text>
        <dbReference type="Rhea" id="RHEA:14357"/>
        <dbReference type="ChEBI" id="CHEBI:15378"/>
        <dbReference type="ChEBI" id="CHEBI:30616"/>
        <dbReference type="ChEBI" id="CHEBI:57986"/>
        <dbReference type="ChEBI" id="CHEBI:58210"/>
        <dbReference type="ChEBI" id="CHEBI:456216"/>
        <dbReference type="EC" id="2.7.1.26"/>
    </reaction>
</comment>
<dbReference type="GO" id="GO:0009398">
    <property type="term" value="P:FMN biosynthetic process"/>
    <property type="evidence" value="ECO:0007669"/>
    <property type="project" value="UniProtKB-UniRule"/>
</dbReference>
<accession>A0A5C5X7L4</accession>
<name>A0A5C5X7L4_9PLAN</name>
<dbReference type="EC" id="2.7.7.2" evidence="15"/>
<dbReference type="InterPro" id="IPR015865">
    <property type="entry name" value="Riboflavin_kinase_bac/euk"/>
</dbReference>
<proteinExistence type="inferred from homology"/>
<dbReference type="NCBIfam" id="TIGR00083">
    <property type="entry name" value="ribF"/>
    <property type="match status" value="1"/>
</dbReference>
<evidence type="ECO:0000256" key="7">
    <source>
        <dbReference type="ARBA" id="ARBA00022695"/>
    </source>
</evidence>
<reference evidence="17 18" key="1">
    <citation type="submission" date="2019-02" db="EMBL/GenBank/DDBJ databases">
        <title>Deep-cultivation of Planctomycetes and their phenomic and genomic characterization uncovers novel biology.</title>
        <authorList>
            <person name="Wiegand S."/>
            <person name="Jogler M."/>
            <person name="Boedeker C."/>
            <person name="Pinto D."/>
            <person name="Vollmers J."/>
            <person name="Rivas-Marin E."/>
            <person name="Kohn T."/>
            <person name="Peeters S.H."/>
            <person name="Heuer A."/>
            <person name="Rast P."/>
            <person name="Oberbeckmann S."/>
            <person name="Bunk B."/>
            <person name="Jeske O."/>
            <person name="Meyerdierks A."/>
            <person name="Storesund J.E."/>
            <person name="Kallscheuer N."/>
            <person name="Luecker S."/>
            <person name="Lage O.M."/>
            <person name="Pohl T."/>
            <person name="Merkel B.J."/>
            <person name="Hornburger P."/>
            <person name="Mueller R.-W."/>
            <person name="Bruemmer F."/>
            <person name="Labrenz M."/>
            <person name="Spormann A.M."/>
            <person name="Op Den Camp H."/>
            <person name="Overmann J."/>
            <person name="Amann R."/>
            <person name="Jetten M.S.M."/>
            <person name="Mascher T."/>
            <person name="Medema M.H."/>
            <person name="Devos D.P."/>
            <person name="Kaster A.-K."/>
            <person name="Ovreas L."/>
            <person name="Rohde M."/>
            <person name="Galperin M.Y."/>
            <person name="Jogler C."/>
        </authorList>
    </citation>
    <scope>NUCLEOTIDE SEQUENCE [LARGE SCALE GENOMIC DNA]</scope>
    <source>
        <strain evidence="17 18">KOR42</strain>
    </source>
</reference>
<dbReference type="InterPro" id="IPR015864">
    <property type="entry name" value="FAD_synthase"/>
</dbReference>
<dbReference type="GO" id="GO:0009231">
    <property type="term" value="P:riboflavin biosynthetic process"/>
    <property type="evidence" value="ECO:0007669"/>
    <property type="project" value="InterPro"/>
</dbReference>
<feature type="domain" description="Riboflavin kinase" evidence="16">
    <location>
        <begin position="182"/>
        <end position="305"/>
    </location>
</feature>
<evidence type="ECO:0000256" key="8">
    <source>
        <dbReference type="ARBA" id="ARBA00022741"/>
    </source>
</evidence>
<evidence type="ECO:0000256" key="15">
    <source>
        <dbReference type="PIRNR" id="PIRNR004491"/>
    </source>
</evidence>
<dbReference type="GO" id="GO:0008531">
    <property type="term" value="F:riboflavin kinase activity"/>
    <property type="evidence" value="ECO:0007669"/>
    <property type="project" value="UniProtKB-UniRule"/>
</dbReference>
<dbReference type="Pfam" id="PF06574">
    <property type="entry name" value="FAD_syn"/>
    <property type="match status" value="1"/>
</dbReference>